<comment type="caution">
    <text evidence="2">The sequence shown here is derived from an EMBL/GenBank/DDBJ whole genome shotgun (WGS) entry which is preliminary data.</text>
</comment>
<name>A0A5M3N2L3_CONPW</name>
<reference evidence="3" key="1">
    <citation type="journal article" date="2012" name="Science">
        <title>The Paleozoic origin of enzymatic lignin decomposition reconstructed from 31 fungal genomes.</title>
        <authorList>
            <person name="Floudas D."/>
            <person name="Binder M."/>
            <person name="Riley R."/>
            <person name="Barry K."/>
            <person name="Blanchette R.A."/>
            <person name="Henrissat B."/>
            <person name="Martinez A.T."/>
            <person name="Otillar R."/>
            <person name="Spatafora J.W."/>
            <person name="Yadav J.S."/>
            <person name="Aerts A."/>
            <person name="Benoit I."/>
            <person name="Boyd A."/>
            <person name="Carlson A."/>
            <person name="Copeland A."/>
            <person name="Coutinho P.M."/>
            <person name="de Vries R.P."/>
            <person name="Ferreira P."/>
            <person name="Findley K."/>
            <person name="Foster B."/>
            <person name="Gaskell J."/>
            <person name="Glotzer D."/>
            <person name="Gorecki P."/>
            <person name="Heitman J."/>
            <person name="Hesse C."/>
            <person name="Hori C."/>
            <person name="Igarashi K."/>
            <person name="Jurgens J.A."/>
            <person name="Kallen N."/>
            <person name="Kersten P."/>
            <person name="Kohler A."/>
            <person name="Kuees U."/>
            <person name="Kumar T.K.A."/>
            <person name="Kuo A."/>
            <person name="LaButti K."/>
            <person name="Larrondo L.F."/>
            <person name="Lindquist E."/>
            <person name="Ling A."/>
            <person name="Lombard V."/>
            <person name="Lucas S."/>
            <person name="Lundell T."/>
            <person name="Martin R."/>
            <person name="McLaughlin D.J."/>
            <person name="Morgenstern I."/>
            <person name="Morin E."/>
            <person name="Murat C."/>
            <person name="Nagy L.G."/>
            <person name="Nolan M."/>
            <person name="Ohm R.A."/>
            <person name="Patyshakuliyeva A."/>
            <person name="Rokas A."/>
            <person name="Ruiz-Duenas F.J."/>
            <person name="Sabat G."/>
            <person name="Salamov A."/>
            <person name="Samejima M."/>
            <person name="Schmutz J."/>
            <person name="Slot J.C."/>
            <person name="St John F."/>
            <person name="Stenlid J."/>
            <person name="Sun H."/>
            <person name="Sun S."/>
            <person name="Syed K."/>
            <person name="Tsang A."/>
            <person name="Wiebenga A."/>
            <person name="Young D."/>
            <person name="Pisabarro A."/>
            <person name="Eastwood D.C."/>
            <person name="Martin F."/>
            <person name="Cullen D."/>
            <person name="Grigoriev I.V."/>
            <person name="Hibbett D.S."/>
        </authorList>
    </citation>
    <scope>NUCLEOTIDE SEQUENCE [LARGE SCALE GENOMIC DNA]</scope>
    <source>
        <strain evidence="3">RWD-64-598 SS2</strain>
    </source>
</reference>
<feature type="region of interest" description="Disordered" evidence="1">
    <location>
        <begin position="1"/>
        <end position="51"/>
    </location>
</feature>
<gene>
    <name evidence="2" type="ORF">CONPUDRAFT_87965</name>
</gene>
<dbReference type="EMBL" id="JH711574">
    <property type="protein sequence ID" value="EIW85556.1"/>
    <property type="molecule type" value="Genomic_DNA"/>
</dbReference>
<dbReference type="AlphaFoldDB" id="A0A5M3N2L3"/>
<proteinExistence type="predicted"/>
<evidence type="ECO:0000256" key="1">
    <source>
        <dbReference type="SAM" id="MobiDB-lite"/>
    </source>
</evidence>
<dbReference type="Proteomes" id="UP000053558">
    <property type="component" value="Unassembled WGS sequence"/>
</dbReference>
<dbReference type="RefSeq" id="XP_007765006.1">
    <property type="nucleotide sequence ID" value="XM_007766816.1"/>
</dbReference>
<dbReference type="GeneID" id="19211219"/>
<keyword evidence="3" id="KW-1185">Reference proteome</keyword>
<evidence type="ECO:0000313" key="2">
    <source>
        <dbReference type="EMBL" id="EIW85556.1"/>
    </source>
</evidence>
<feature type="compositionally biased region" description="Low complexity" evidence="1">
    <location>
        <begin position="1"/>
        <end position="14"/>
    </location>
</feature>
<feature type="region of interest" description="Disordered" evidence="1">
    <location>
        <begin position="65"/>
        <end position="95"/>
    </location>
</feature>
<sequence length="95" mass="10251">MTQLQPPRTTLLTPSKSECYGLGKGIVPDGRSRPTRAASQSDMSRTIERKRTARVALTVQDLLRTPEPQASDADVEWRAVGGTDGAEPLLGQSLC</sequence>
<protein>
    <submittedName>
        <fullName evidence="2">Uncharacterized protein</fullName>
    </submittedName>
</protein>
<organism evidence="2 3">
    <name type="scientific">Coniophora puteana (strain RWD-64-598)</name>
    <name type="common">Brown rot fungus</name>
    <dbReference type="NCBI Taxonomy" id="741705"/>
    <lineage>
        <taxon>Eukaryota</taxon>
        <taxon>Fungi</taxon>
        <taxon>Dikarya</taxon>
        <taxon>Basidiomycota</taxon>
        <taxon>Agaricomycotina</taxon>
        <taxon>Agaricomycetes</taxon>
        <taxon>Agaricomycetidae</taxon>
        <taxon>Boletales</taxon>
        <taxon>Coniophorineae</taxon>
        <taxon>Coniophoraceae</taxon>
        <taxon>Coniophora</taxon>
    </lineage>
</organism>
<accession>A0A5M3N2L3</accession>
<evidence type="ECO:0000313" key="3">
    <source>
        <dbReference type="Proteomes" id="UP000053558"/>
    </source>
</evidence>
<dbReference type="KEGG" id="cput:CONPUDRAFT_87965"/>